<organism evidence="2 3">
    <name type="scientific">Serratia bockelmannii</name>
    <dbReference type="NCBI Taxonomy" id="2703793"/>
    <lineage>
        <taxon>Bacteria</taxon>
        <taxon>Pseudomonadati</taxon>
        <taxon>Pseudomonadota</taxon>
        <taxon>Gammaproteobacteria</taxon>
        <taxon>Enterobacterales</taxon>
        <taxon>Yersiniaceae</taxon>
        <taxon>Serratia</taxon>
    </lineage>
</organism>
<sequence>MKQHKYPDNCPNASAYLEAIKAERQQDIELLEELLANREAQPVNGELGEIRVGRLPTMNQEEYPGLGDWWVQLRIGASGDEILARVYGATPDEAVARARALTAPPAPAVPDKATPGNIEILASGYSNGTFQLDDDEANLATEIWNACRAAMLAQPVSSGYKLPDGWIACSERMPASEGDTQTYVLAGDFKNHYWPNLPNTQVGVYGDWFNDGNPTWDDGDGNDLHLKEVTHWMPLPVAPEGGNDHDTGR</sequence>
<accession>A0ABT8LIG2</accession>
<proteinExistence type="predicted"/>
<dbReference type="EMBL" id="JASMRX010000001">
    <property type="protein sequence ID" value="MDN6877086.1"/>
    <property type="molecule type" value="Genomic_DNA"/>
</dbReference>
<gene>
    <name evidence="2" type="ORF">QO199_00180</name>
</gene>
<dbReference type="InterPro" id="IPR007539">
    <property type="entry name" value="DUF551"/>
</dbReference>
<reference evidence="2" key="1">
    <citation type="submission" date="2023-05" db="EMBL/GenBank/DDBJ databases">
        <title>Cannabis rhizosphere genomes.</title>
        <authorList>
            <person name="Goff K.L."/>
        </authorList>
    </citation>
    <scope>NUCLEOTIDE SEQUENCE</scope>
    <source>
        <strain evidence="2">SPPC 2817</strain>
    </source>
</reference>
<protein>
    <submittedName>
        <fullName evidence="2">DUF551 domain-containing protein</fullName>
    </submittedName>
</protein>
<dbReference type="Pfam" id="PF04448">
    <property type="entry name" value="DUF551"/>
    <property type="match status" value="1"/>
</dbReference>
<evidence type="ECO:0000259" key="1">
    <source>
        <dbReference type="Pfam" id="PF04448"/>
    </source>
</evidence>
<keyword evidence="3" id="KW-1185">Reference proteome</keyword>
<dbReference type="Proteomes" id="UP001176500">
    <property type="component" value="Unassembled WGS sequence"/>
</dbReference>
<name>A0ABT8LIG2_9GAMM</name>
<evidence type="ECO:0000313" key="2">
    <source>
        <dbReference type="EMBL" id="MDN6877086.1"/>
    </source>
</evidence>
<dbReference type="RefSeq" id="WP_301479694.1">
    <property type="nucleotide sequence ID" value="NZ_CBDHVZ010000065.1"/>
</dbReference>
<evidence type="ECO:0000313" key="3">
    <source>
        <dbReference type="Proteomes" id="UP001176500"/>
    </source>
</evidence>
<comment type="caution">
    <text evidence="2">The sequence shown here is derived from an EMBL/GenBank/DDBJ whole genome shotgun (WGS) entry which is preliminary data.</text>
</comment>
<feature type="domain" description="DUF551" evidence="1">
    <location>
        <begin position="165"/>
        <end position="240"/>
    </location>
</feature>